<dbReference type="InterPro" id="IPR029063">
    <property type="entry name" value="SAM-dependent_MTases_sf"/>
</dbReference>
<sequence length="281" mass="32348">MFKFNFNSDDKDDNKEDLKVEDDGTCFAECKEIQASANRQYDLKNVKTKLLNINNTNIQYVCNESLLDILKSNQDLSEDSILKAEEKHSDLLPAVYEGGLKIWECTYDLLDYLSENQVDFKDKSVLDLGCGAGILGIYSLLHQARCCWFQDYNQDVIDNITIPNIELNCKESLDRCRFFSGDWHSFVDLSEKNYPGKKFDYILSSETIYNTGYYKKLHLVFEKLLAKNGVVLLAAKSFYFGVGGGVHLYQDFMDSQKVLKHTSCWQSTEGVKREILKLEFL</sequence>
<accession>A0A6P7GLS9</accession>
<dbReference type="GO" id="GO:0018064">
    <property type="term" value="F:protein-L-histidine N-tele-methyltransferase activity"/>
    <property type="evidence" value="ECO:0007669"/>
    <property type="project" value="UniProtKB-EC"/>
</dbReference>
<dbReference type="GO" id="GO:0005737">
    <property type="term" value="C:cytoplasm"/>
    <property type="evidence" value="ECO:0007669"/>
    <property type="project" value="UniProtKB-SubCell"/>
</dbReference>
<gene>
    <name evidence="10" type="primary">LOC114344213</name>
</gene>
<dbReference type="EC" id="2.1.1.85" evidence="3"/>
<proteinExistence type="inferred from homology"/>
<dbReference type="Pfam" id="PF10294">
    <property type="entry name" value="Methyltransf_16"/>
    <property type="match status" value="1"/>
</dbReference>
<evidence type="ECO:0000256" key="2">
    <source>
        <dbReference type="ARBA" id="ARBA00004496"/>
    </source>
</evidence>
<keyword evidence="8" id="KW-0539">Nucleus</keyword>
<dbReference type="RefSeq" id="XP_028150861.1">
    <property type="nucleotide sequence ID" value="XM_028295060.1"/>
</dbReference>
<dbReference type="SUPFAM" id="SSF53335">
    <property type="entry name" value="S-adenosyl-L-methionine-dependent methyltransferases"/>
    <property type="match status" value="1"/>
</dbReference>
<name>A0A6P7GLS9_DIAVI</name>
<protein>
    <recommendedName>
        <fullName evidence="3">protein-histidine N-methyltransferase</fullName>
        <ecNumber evidence="3">2.1.1.85</ecNumber>
    </recommendedName>
</protein>
<evidence type="ECO:0000313" key="10">
    <source>
        <dbReference type="RefSeq" id="XP_028150861.1"/>
    </source>
</evidence>
<keyword evidence="6" id="KW-0808">Transferase</keyword>
<dbReference type="CDD" id="cd02440">
    <property type="entry name" value="AdoMet_MTases"/>
    <property type="match status" value="1"/>
</dbReference>
<keyword evidence="5 10" id="KW-0489">Methyltransferase</keyword>
<evidence type="ECO:0000256" key="9">
    <source>
        <dbReference type="ARBA" id="ARBA00038126"/>
    </source>
</evidence>
<dbReference type="Gene3D" id="3.40.50.150">
    <property type="entry name" value="Vaccinia Virus protein VP39"/>
    <property type="match status" value="1"/>
</dbReference>
<keyword evidence="4" id="KW-0963">Cytoplasm</keyword>
<dbReference type="GO" id="GO:0032259">
    <property type="term" value="P:methylation"/>
    <property type="evidence" value="ECO:0007669"/>
    <property type="project" value="UniProtKB-KW"/>
</dbReference>
<reference evidence="10" key="1">
    <citation type="submission" date="2025-08" db="UniProtKB">
        <authorList>
            <consortium name="RefSeq"/>
        </authorList>
    </citation>
    <scope>IDENTIFICATION</scope>
    <source>
        <tissue evidence="10">Whole insect</tissue>
    </source>
</reference>
<dbReference type="InParanoid" id="A0A6P7GLS9"/>
<evidence type="ECO:0000256" key="5">
    <source>
        <dbReference type="ARBA" id="ARBA00022603"/>
    </source>
</evidence>
<keyword evidence="7" id="KW-0949">S-adenosyl-L-methionine</keyword>
<dbReference type="InterPro" id="IPR019410">
    <property type="entry name" value="Methyltransf_16"/>
</dbReference>
<evidence type="ECO:0000256" key="7">
    <source>
        <dbReference type="ARBA" id="ARBA00022691"/>
    </source>
</evidence>
<dbReference type="PANTHER" id="PTHR14614:SF39">
    <property type="entry name" value="HISTIDINE PROTEIN METHYLTRANSFERASE 1 HOMOLOG"/>
    <property type="match status" value="1"/>
</dbReference>
<evidence type="ECO:0000256" key="3">
    <source>
        <dbReference type="ARBA" id="ARBA00012533"/>
    </source>
</evidence>
<evidence type="ECO:0000256" key="1">
    <source>
        <dbReference type="ARBA" id="ARBA00004123"/>
    </source>
</evidence>
<organism evidence="10">
    <name type="scientific">Diabrotica virgifera virgifera</name>
    <name type="common">western corn rootworm</name>
    <dbReference type="NCBI Taxonomy" id="50390"/>
    <lineage>
        <taxon>Eukaryota</taxon>
        <taxon>Metazoa</taxon>
        <taxon>Ecdysozoa</taxon>
        <taxon>Arthropoda</taxon>
        <taxon>Hexapoda</taxon>
        <taxon>Insecta</taxon>
        <taxon>Pterygota</taxon>
        <taxon>Neoptera</taxon>
        <taxon>Endopterygota</taxon>
        <taxon>Coleoptera</taxon>
        <taxon>Polyphaga</taxon>
        <taxon>Cucujiformia</taxon>
        <taxon>Chrysomeloidea</taxon>
        <taxon>Chrysomelidae</taxon>
        <taxon>Galerucinae</taxon>
        <taxon>Diabroticina</taxon>
        <taxon>Diabroticites</taxon>
        <taxon>Diabrotica</taxon>
    </lineage>
</organism>
<comment type="subcellular location">
    <subcellularLocation>
        <location evidence="2">Cytoplasm</location>
    </subcellularLocation>
    <subcellularLocation>
        <location evidence="1">Nucleus</location>
    </subcellularLocation>
</comment>
<dbReference type="AlphaFoldDB" id="A0A6P7GLS9"/>
<comment type="similarity">
    <text evidence="9">Belongs to the methyltransferase superfamily. METTL18 family.</text>
</comment>
<dbReference type="GO" id="GO:0005634">
    <property type="term" value="C:nucleus"/>
    <property type="evidence" value="ECO:0007669"/>
    <property type="project" value="UniProtKB-SubCell"/>
</dbReference>
<evidence type="ECO:0000256" key="8">
    <source>
        <dbReference type="ARBA" id="ARBA00023242"/>
    </source>
</evidence>
<evidence type="ECO:0000256" key="6">
    <source>
        <dbReference type="ARBA" id="ARBA00022679"/>
    </source>
</evidence>
<dbReference type="FunCoup" id="A0A6P7GLS9">
    <property type="interactions" value="2190"/>
</dbReference>
<dbReference type="PANTHER" id="PTHR14614">
    <property type="entry name" value="HEPATOCELLULAR CARCINOMA-ASSOCIATED ANTIGEN"/>
    <property type="match status" value="1"/>
</dbReference>
<evidence type="ECO:0000256" key="4">
    <source>
        <dbReference type="ARBA" id="ARBA00022490"/>
    </source>
</evidence>